<dbReference type="EMBL" id="FQVC01000018">
    <property type="protein sequence ID" value="SHF93328.1"/>
    <property type="molecule type" value="Genomic_DNA"/>
</dbReference>
<evidence type="ECO:0000313" key="5">
    <source>
        <dbReference type="Proteomes" id="UP000184533"/>
    </source>
</evidence>
<sequence>MRMFTALPFAILASCATPALGQDILAPFERMIEALSPQEPQRPAVDRVQETPPKPLPRPDAAEDAEAVPTAEATPLPRPRPEAADVVEPAAEAEPAVEAEPAAEARVYQTACPAVLMGLVEAEALPPLAEGICGERSPIRVTGVLSRGRMVATSTPIITNCDMASALPAWVEAVDLYALATADAGIDSITIGTSHMCRNRNNASSGFTSEHGFANAIDVVGFTLANGETIALEADWLPAAAPKGRLLRFAHDAACTGFTTVLGPEANADHEDHLHLDLGCHGQSCTARICE</sequence>
<feature type="region of interest" description="Disordered" evidence="1">
    <location>
        <begin position="36"/>
        <end position="101"/>
    </location>
</feature>
<feature type="domain" description="Extensin-like C-terminal" evidence="3">
    <location>
        <begin position="122"/>
        <end position="283"/>
    </location>
</feature>
<evidence type="ECO:0000313" key="4">
    <source>
        <dbReference type="EMBL" id="SHF93328.1"/>
    </source>
</evidence>
<protein>
    <submittedName>
        <fullName evidence="4">Uncharacterized conserved protein</fullName>
    </submittedName>
</protein>
<dbReference type="Pfam" id="PF06904">
    <property type="entry name" value="Extensin-like_C"/>
    <property type="match status" value="1"/>
</dbReference>
<feature type="chain" id="PRO_5012318988" evidence="2">
    <location>
        <begin position="22"/>
        <end position="291"/>
    </location>
</feature>
<evidence type="ECO:0000256" key="2">
    <source>
        <dbReference type="SAM" id="SignalP"/>
    </source>
</evidence>
<evidence type="ECO:0000256" key="1">
    <source>
        <dbReference type="SAM" id="MobiDB-lite"/>
    </source>
</evidence>
<feature type="signal peptide" evidence="2">
    <location>
        <begin position="1"/>
        <end position="21"/>
    </location>
</feature>
<evidence type="ECO:0000259" key="3">
    <source>
        <dbReference type="Pfam" id="PF06904"/>
    </source>
</evidence>
<feature type="compositionally biased region" description="Low complexity" evidence="1">
    <location>
        <begin position="84"/>
        <end position="101"/>
    </location>
</feature>
<gene>
    <name evidence="4" type="ORF">SAMN02745223_03916</name>
</gene>
<accession>A0A1M5FP98</accession>
<proteinExistence type="predicted"/>
<organism evidence="4 5">
    <name type="scientific">Devosia limi DSM 17137</name>
    <dbReference type="NCBI Taxonomy" id="1121477"/>
    <lineage>
        <taxon>Bacteria</taxon>
        <taxon>Pseudomonadati</taxon>
        <taxon>Pseudomonadota</taxon>
        <taxon>Alphaproteobacteria</taxon>
        <taxon>Hyphomicrobiales</taxon>
        <taxon>Devosiaceae</taxon>
        <taxon>Devosia</taxon>
    </lineage>
</organism>
<reference evidence="4 5" key="1">
    <citation type="submission" date="2016-11" db="EMBL/GenBank/DDBJ databases">
        <authorList>
            <person name="Jaros S."/>
            <person name="Januszkiewicz K."/>
            <person name="Wedrychowicz H."/>
        </authorList>
    </citation>
    <scope>NUCLEOTIDE SEQUENCE [LARGE SCALE GENOMIC DNA]</scope>
    <source>
        <strain evidence="4 5">DSM 17137</strain>
    </source>
</reference>
<dbReference type="PROSITE" id="PS51257">
    <property type="entry name" value="PROKAR_LIPOPROTEIN"/>
    <property type="match status" value="1"/>
</dbReference>
<keyword evidence="2" id="KW-0732">Signal</keyword>
<dbReference type="AlphaFoldDB" id="A0A1M5FP98"/>
<name>A0A1M5FP98_9HYPH</name>
<dbReference type="Proteomes" id="UP000184533">
    <property type="component" value="Unassembled WGS sequence"/>
</dbReference>
<dbReference type="InterPro" id="IPR009683">
    <property type="entry name" value="Extensin-like_C"/>
</dbReference>